<accession>A0A2G5SM04</accession>
<feature type="transmembrane region" description="Helical" evidence="5">
    <location>
        <begin position="404"/>
        <end position="426"/>
    </location>
</feature>
<keyword evidence="3 5" id="KW-1133">Transmembrane helix</keyword>
<feature type="transmembrane region" description="Helical" evidence="5">
    <location>
        <begin position="207"/>
        <end position="228"/>
    </location>
</feature>
<organism evidence="8 9">
    <name type="scientific">Caenorhabditis nigoni</name>
    <dbReference type="NCBI Taxonomy" id="1611254"/>
    <lineage>
        <taxon>Eukaryota</taxon>
        <taxon>Metazoa</taxon>
        <taxon>Ecdysozoa</taxon>
        <taxon>Nematoda</taxon>
        <taxon>Chromadorea</taxon>
        <taxon>Rhabditida</taxon>
        <taxon>Rhabditina</taxon>
        <taxon>Rhabditomorpha</taxon>
        <taxon>Rhabditoidea</taxon>
        <taxon>Rhabditidae</taxon>
        <taxon>Peloderinae</taxon>
        <taxon>Caenorhabditis</taxon>
    </lineage>
</organism>
<keyword evidence="2 5" id="KW-0812">Transmembrane</keyword>
<evidence type="ECO:0000256" key="1">
    <source>
        <dbReference type="ARBA" id="ARBA00004141"/>
    </source>
</evidence>
<feature type="domain" description="GP-PDE" evidence="7">
    <location>
        <begin position="511"/>
        <end position="745"/>
    </location>
</feature>
<feature type="transmembrane region" description="Helical" evidence="5">
    <location>
        <begin position="22"/>
        <end position="42"/>
    </location>
</feature>
<feature type="transmembrane region" description="Helical" evidence="5">
    <location>
        <begin position="276"/>
        <end position="297"/>
    </location>
</feature>
<protein>
    <recommendedName>
        <fullName evidence="10">Major facilitator superfamily (MFS) profile domain-containing protein</fullName>
    </recommendedName>
</protein>
<dbReference type="GO" id="GO:0006629">
    <property type="term" value="P:lipid metabolic process"/>
    <property type="evidence" value="ECO:0007669"/>
    <property type="project" value="InterPro"/>
</dbReference>
<dbReference type="AlphaFoldDB" id="A0A2G5SM04"/>
<dbReference type="SUPFAM" id="SSF103473">
    <property type="entry name" value="MFS general substrate transporter"/>
    <property type="match status" value="1"/>
</dbReference>
<dbReference type="InterPro" id="IPR050382">
    <property type="entry name" value="MFS_Na/Anion_cotransporter"/>
</dbReference>
<evidence type="ECO:0000256" key="2">
    <source>
        <dbReference type="ARBA" id="ARBA00022692"/>
    </source>
</evidence>
<evidence type="ECO:0000313" key="9">
    <source>
        <dbReference type="Proteomes" id="UP000230233"/>
    </source>
</evidence>
<dbReference type="Gene3D" id="1.20.1250.20">
    <property type="entry name" value="MFS general substrate transporter like domains"/>
    <property type="match status" value="1"/>
</dbReference>
<proteinExistence type="predicted"/>
<dbReference type="Pfam" id="PF07690">
    <property type="entry name" value="MFS_1"/>
    <property type="match status" value="1"/>
</dbReference>
<dbReference type="Gene3D" id="3.20.20.190">
    <property type="entry name" value="Phosphatidylinositol (PI) phosphodiesterase"/>
    <property type="match status" value="1"/>
</dbReference>
<dbReference type="GO" id="GO:0006820">
    <property type="term" value="P:monoatomic anion transport"/>
    <property type="evidence" value="ECO:0007669"/>
    <property type="project" value="TreeGrafter"/>
</dbReference>
<name>A0A2G5SM04_9PELO</name>
<sequence length="781" mass="85676">MDAQKECVFVSEKSKIFPSTRLFFSFLLCLCFVALAIGTSNISQSMVCMVKKPDTNFSCPLAEPEVEAVPCNHPKQFAWSSIQQGLIYSGQNFGSLFMFLTGWQADRLNGKWTIVAAMVFIIISNALLPVSAGVSFALVFFLRFLSGLGDALLSPASSSMITRWFPPKERPSALGIVTGGRQIGTLIILPVGGWLCGNDGSKFLGGWPAIFYLSSVVAAAVLVIWMVFSADKPSKHLCISHNEEAYITRKIEEENIGKRKQRKSTPWRAILTSKQVWVAVAALVCHEFPLVIMLQFLPKFFSDVLGLSNTVNGLVSALPMGILFLSKCLSSSLASYLTANGHLRKTQSCKIFNFIASLGLGICIAITPLMGTLQQSVWAILILCMANAFAGLHTPGVQTALVQLAPAFSGIITGIAFTVAACFSIFNKLLISQILVTGSKHEWTIVFEISAFVAILPTIFFTVWGSAERTALRIVLALILSLPILISIGFCVLRRSPVTEATKPIFFNNTNIVSERGEAHGMVHENTIAAFRQAKQNGADTIKMDVRMTKDGMIIVLRPDSIVTDNATYSISGTHWIQISQLNVYGGNNGTILSFDEAVSWCEANKMNMIWHLPDFSGDLLTYLRNKIMQDSLYSKVAVTTYHSLVALKMRCTDTQLLIGLVWKSNEFSIQNGTATGTMYTAWFYSMMDSFTYWGVRSLLVPSFLGVDFLVTSVEDADRALILEAATAGIKTIIYDMVTVQERNYFARQMQLPMIVDDLVELLGTSSSASVSSNNSSQKSN</sequence>
<gene>
    <name evidence="8" type="primary">Cni-slc-17.9</name>
    <name evidence="8" type="synonym">Cnig_chr_X.g22702</name>
    <name evidence="8" type="ORF">B9Z55_022702</name>
</gene>
<dbReference type="GO" id="GO:0008081">
    <property type="term" value="F:phosphoric diester hydrolase activity"/>
    <property type="evidence" value="ECO:0007669"/>
    <property type="project" value="InterPro"/>
</dbReference>
<dbReference type="InterPro" id="IPR017946">
    <property type="entry name" value="PLC-like_Pdiesterase_TIM-brl"/>
</dbReference>
<dbReference type="Proteomes" id="UP000230233">
    <property type="component" value="Chromosome X"/>
</dbReference>
<evidence type="ECO:0000259" key="6">
    <source>
        <dbReference type="PROSITE" id="PS50850"/>
    </source>
</evidence>
<dbReference type="InterPro" id="IPR036259">
    <property type="entry name" value="MFS_trans_sf"/>
</dbReference>
<feature type="transmembrane region" description="Helical" evidence="5">
    <location>
        <begin position="376"/>
        <end position="392"/>
    </location>
</feature>
<dbReference type="EMBL" id="PDUG01000006">
    <property type="protein sequence ID" value="PIC15901.1"/>
    <property type="molecule type" value="Genomic_DNA"/>
</dbReference>
<dbReference type="PANTHER" id="PTHR11662:SF314">
    <property type="entry name" value="MAJOR FACILITATOR SUPERFAMILY (MFS) PROFILE DOMAIN-CONTAINING PROTEIN"/>
    <property type="match status" value="1"/>
</dbReference>
<evidence type="ECO:0000259" key="7">
    <source>
        <dbReference type="PROSITE" id="PS51704"/>
    </source>
</evidence>
<evidence type="ECO:0000313" key="8">
    <source>
        <dbReference type="EMBL" id="PIC15901.1"/>
    </source>
</evidence>
<feature type="transmembrane region" description="Helical" evidence="5">
    <location>
        <begin position="317"/>
        <end position="339"/>
    </location>
</feature>
<comment type="caution">
    <text evidence="8">The sequence shown here is derived from an EMBL/GenBank/DDBJ whole genome shotgun (WGS) entry which is preliminary data.</text>
</comment>
<dbReference type="OrthoDB" id="2985014at2759"/>
<dbReference type="SUPFAM" id="SSF51695">
    <property type="entry name" value="PLC-like phosphodiesterases"/>
    <property type="match status" value="1"/>
</dbReference>
<evidence type="ECO:0008006" key="10">
    <source>
        <dbReference type="Google" id="ProtNLM"/>
    </source>
</evidence>
<keyword evidence="9" id="KW-1185">Reference proteome</keyword>
<dbReference type="PROSITE" id="PS50850">
    <property type="entry name" value="MFS"/>
    <property type="match status" value="1"/>
</dbReference>
<evidence type="ECO:0000256" key="3">
    <source>
        <dbReference type="ARBA" id="ARBA00022989"/>
    </source>
</evidence>
<feature type="domain" description="Major facilitator superfamily (MFS) profile" evidence="6">
    <location>
        <begin position="29"/>
        <end position="469"/>
    </location>
</feature>
<evidence type="ECO:0000256" key="4">
    <source>
        <dbReference type="ARBA" id="ARBA00023136"/>
    </source>
</evidence>
<dbReference type="InterPro" id="IPR020846">
    <property type="entry name" value="MFS_dom"/>
</dbReference>
<dbReference type="GO" id="GO:0022857">
    <property type="term" value="F:transmembrane transporter activity"/>
    <property type="evidence" value="ECO:0007669"/>
    <property type="project" value="InterPro"/>
</dbReference>
<dbReference type="InterPro" id="IPR011701">
    <property type="entry name" value="MFS"/>
</dbReference>
<dbReference type="FunFam" id="1.20.1250.20:FF:000532">
    <property type="entry name" value="SLC (SoLute Carrier) homolog"/>
    <property type="match status" value="1"/>
</dbReference>
<keyword evidence="4 5" id="KW-0472">Membrane</keyword>
<dbReference type="STRING" id="1611254.A0A2G5SM04"/>
<dbReference type="PANTHER" id="PTHR11662">
    <property type="entry name" value="SOLUTE CARRIER FAMILY 17"/>
    <property type="match status" value="1"/>
</dbReference>
<feature type="transmembrane region" description="Helical" evidence="5">
    <location>
        <begin position="446"/>
        <end position="464"/>
    </location>
</feature>
<feature type="transmembrane region" description="Helical" evidence="5">
    <location>
        <begin position="351"/>
        <end position="370"/>
    </location>
</feature>
<dbReference type="PROSITE" id="PS51704">
    <property type="entry name" value="GP_PDE"/>
    <property type="match status" value="1"/>
</dbReference>
<dbReference type="GO" id="GO:0016020">
    <property type="term" value="C:membrane"/>
    <property type="evidence" value="ECO:0007669"/>
    <property type="project" value="UniProtKB-SubCell"/>
</dbReference>
<dbReference type="InterPro" id="IPR030395">
    <property type="entry name" value="GP_PDE_dom"/>
</dbReference>
<evidence type="ECO:0000256" key="5">
    <source>
        <dbReference type="SAM" id="Phobius"/>
    </source>
</evidence>
<comment type="subcellular location">
    <subcellularLocation>
        <location evidence="1">Membrane</location>
        <topology evidence="1">Multi-pass membrane protein</topology>
    </subcellularLocation>
</comment>
<reference evidence="9" key="1">
    <citation type="submission" date="2017-10" db="EMBL/GenBank/DDBJ databases">
        <title>Rapid genome shrinkage in a self-fertile nematode reveals novel sperm competition proteins.</title>
        <authorList>
            <person name="Yin D."/>
            <person name="Schwarz E.M."/>
            <person name="Thomas C.G."/>
            <person name="Felde R.L."/>
            <person name="Korf I.F."/>
            <person name="Cutter A.D."/>
            <person name="Schartner C.M."/>
            <person name="Ralston E.J."/>
            <person name="Meyer B.J."/>
            <person name="Haag E.S."/>
        </authorList>
    </citation>
    <scope>NUCLEOTIDE SEQUENCE [LARGE SCALE GENOMIC DNA]</scope>
    <source>
        <strain evidence="9">JU1422</strain>
    </source>
</reference>
<dbReference type="Pfam" id="PF03009">
    <property type="entry name" value="GDPD"/>
    <property type="match status" value="1"/>
</dbReference>
<feature type="transmembrane region" description="Helical" evidence="5">
    <location>
        <begin position="471"/>
        <end position="490"/>
    </location>
</feature>